<sequence length="199" mass="21234">MRTGILVCCVVAAAITGCGSDSDQDSATTTSMSVSGPTTSATAPIDLAHHNFRVSYTDALDAARKKFDGTVTKVELEPESVNGREIYVYKVELMSDSQKYAAQLSADDGGFVTEKTDDLDADEVGRARTEDAVDLDAAVPLNEAMDTATKARPGTVEKWKIEGKNGSAQYEFDLRTPGDADEDYEVQVDAYSGQLKTAG</sequence>
<feature type="domain" description="PepSY" evidence="1">
    <location>
        <begin position="139"/>
        <end position="194"/>
    </location>
</feature>
<organism evidence="2 3">
    <name type="scientific">Nocardia goodfellowii</name>
    <dbReference type="NCBI Taxonomy" id="882446"/>
    <lineage>
        <taxon>Bacteria</taxon>
        <taxon>Bacillati</taxon>
        <taxon>Actinomycetota</taxon>
        <taxon>Actinomycetes</taxon>
        <taxon>Mycobacteriales</taxon>
        <taxon>Nocardiaceae</taxon>
        <taxon>Nocardia</taxon>
    </lineage>
</organism>
<proteinExistence type="predicted"/>
<evidence type="ECO:0000313" key="2">
    <source>
        <dbReference type="EMBL" id="MBP2191483.1"/>
    </source>
</evidence>
<reference evidence="2 3" key="1">
    <citation type="submission" date="2021-03" db="EMBL/GenBank/DDBJ databases">
        <title>Sequencing the genomes of 1000 actinobacteria strains.</title>
        <authorList>
            <person name="Klenk H.-P."/>
        </authorList>
    </citation>
    <scope>NUCLEOTIDE SEQUENCE [LARGE SCALE GENOMIC DNA]</scope>
    <source>
        <strain evidence="2 3">DSM 45516</strain>
    </source>
</reference>
<evidence type="ECO:0000313" key="3">
    <source>
        <dbReference type="Proteomes" id="UP001519325"/>
    </source>
</evidence>
<accession>A0ABS4QK79</accession>
<feature type="domain" description="PepSY" evidence="1">
    <location>
        <begin position="54"/>
        <end position="107"/>
    </location>
</feature>
<dbReference type="Gene3D" id="3.10.450.40">
    <property type="match status" value="2"/>
</dbReference>
<gene>
    <name evidence="2" type="ORF">BJ987_004384</name>
</gene>
<dbReference type="Pfam" id="PF03413">
    <property type="entry name" value="PepSY"/>
    <property type="match status" value="2"/>
</dbReference>
<dbReference type="EMBL" id="JAGGMR010000001">
    <property type="protein sequence ID" value="MBP2191483.1"/>
    <property type="molecule type" value="Genomic_DNA"/>
</dbReference>
<dbReference type="Proteomes" id="UP001519325">
    <property type="component" value="Unassembled WGS sequence"/>
</dbReference>
<keyword evidence="3" id="KW-1185">Reference proteome</keyword>
<dbReference type="RefSeq" id="WP_209893177.1">
    <property type="nucleotide sequence ID" value="NZ_JAGGMR010000001.1"/>
</dbReference>
<comment type="caution">
    <text evidence="2">The sequence shown here is derived from an EMBL/GenBank/DDBJ whole genome shotgun (WGS) entry which is preliminary data.</text>
</comment>
<evidence type="ECO:0000259" key="1">
    <source>
        <dbReference type="Pfam" id="PF03413"/>
    </source>
</evidence>
<dbReference type="PROSITE" id="PS51257">
    <property type="entry name" value="PROKAR_LIPOPROTEIN"/>
    <property type="match status" value="1"/>
</dbReference>
<name>A0ABS4QK79_9NOCA</name>
<dbReference type="InterPro" id="IPR025711">
    <property type="entry name" value="PepSY"/>
</dbReference>
<protein>
    <submittedName>
        <fullName evidence="2">Membrane protein YkoI</fullName>
    </submittedName>
</protein>